<feature type="domain" description="Response regulatory" evidence="8">
    <location>
        <begin position="3"/>
        <end position="120"/>
    </location>
</feature>
<dbReference type="InterPro" id="IPR018060">
    <property type="entry name" value="HTH_AraC"/>
</dbReference>
<evidence type="ECO:0000313" key="9">
    <source>
        <dbReference type="EMBL" id="PXV93333.1"/>
    </source>
</evidence>
<reference evidence="9 10" key="1">
    <citation type="submission" date="2018-05" db="EMBL/GenBank/DDBJ databases">
        <title>Genomic Encyclopedia of Type Strains, Phase IV (KMG-IV): sequencing the most valuable type-strain genomes for metagenomic binning, comparative biology and taxonomic classification.</title>
        <authorList>
            <person name="Goeker M."/>
        </authorList>
    </citation>
    <scope>NUCLEOTIDE SEQUENCE [LARGE SCALE GENOMIC DNA]</scope>
    <source>
        <strain evidence="9 10">DSM 28816</strain>
    </source>
</reference>
<dbReference type="GO" id="GO:0000160">
    <property type="term" value="P:phosphorelay signal transduction system"/>
    <property type="evidence" value="ECO:0007669"/>
    <property type="project" value="InterPro"/>
</dbReference>
<dbReference type="InterPro" id="IPR011006">
    <property type="entry name" value="CheY-like_superfamily"/>
</dbReference>
<dbReference type="Gene3D" id="3.40.50.2300">
    <property type="match status" value="1"/>
</dbReference>
<keyword evidence="4" id="KW-0804">Transcription</keyword>
<evidence type="ECO:0000256" key="6">
    <source>
        <dbReference type="PROSITE-ProRule" id="PRU00169"/>
    </source>
</evidence>
<dbReference type="InterPro" id="IPR041522">
    <property type="entry name" value="CdaR_GGDEF"/>
</dbReference>
<evidence type="ECO:0000256" key="4">
    <source>
        <dbReference type="ARBA" id="ARBA00023163"/>
    </source>
</evidence>
<dbReference type="AlphaFoldDB" id="A0A318EUE1"/>
<evidence type="ECO:0000256" key="5">
    <source>
        <dbReference type="ARBA" id="ARBA00024867"/>
    </source>
</evidence>
<proteinExistence type="predicted"/>
<dbReference type="Pfam" id="PF17853">
    <property type="entry name" value="GGDEF_2"/>
    <property type="match status" value="1"/>
</dbReference>
<dbReference type="InterPro" id="IPR020449">
    <property type="entry name" value="Tscrpt_reg_AraC-type_HTH"/>
</dbReference>
<dbReference type="Pfam" id="PF12833">
    <property type="entry name" value="HTH_18"/>
    <property type="match status" value="1"/>
</dbReference>
<gene>
    <name evidence="9" type="ORF">C8E03_102101</name>
</gene>
<evidence type="ECO:0000256" key="1">
    <source>
        <dbReference type="ARBA" id="ARBA00018672"/>
    </source>
</evidence>
<evidence type="ECO:0000256" key="2">
    <source>
        <dbReference type="ARBA" id="ARBA00023015"/>
    </source>
</evidence>
<accession>A0A318EUE1</accession>
<evidence type="ECO:0000259" key="7">
    <source>
        <dbReference type="PROSITE" id="PS01124"/>
    </source>
</evidence>
<dbReference type="PRINTS" id="PR00032">
    <property type="entry name" value="HTHARAC"/>
</dbReference>
<dbReference type="PANTHER" id="PTHR43280">
    <property type="entry name" value="ARAC-FAMILY TRANSCRIPTIONAL REGULATOR"/>
    <property type="match status" value="1"/>
</dbReference>
<dbReference type="GO" id="GO:0043565">
    <property type="term" value="F:sequence-specific DNA binding"/>
    <property type="evidence" value="ECO:0007669"/>
    <property type="project" value="InterPro"/>
</dbReference>
<dbReference type="Proteomes" id="UP000247523">
    <property type="component" value="Unassembled WGS sequence"/>
</dbReference>
<evidence type="ECO:0000313" key="10">
    <source>
        <dbReference type="Proteomes" id="UP000247523"/>
    </source>
</evidence>
<dbReference type="SUPFAM" id="SSF46689">
    <property type="entry name" value="Homeodomain-like"/>
    <property type="match status" value="2"/>
</dbReference>
<dbReference type="InterPro" id="IPR009057">
    <property type="entry name" value="Homeodomain-like_sf"/>
</dbReference>
<dbReference type="EMBL" id="QICS01000002">
    <property type="protein sequence ID" value="PXV93333.1"/>
    <property type="molecule type" value="Genomic_DNA"/>
</dbReference>
<organism evidence="9 10">
    <name type="scientific">Lachnotalea glycerini</name>
    <dbReference type="NCBI Taxonomy" id="1763509"/>
    <lineage>
        <taxon>Bacteria</taxon>
        <taxon>Bacillati</taxon>
        <taxon>Bacillota</taxon>
        <taxon>Clostridia</taxon>
        <taxon>Lachnospirales</taxon>
        <taxon>Lachnospiraceae</taxon>
        <taxon>Lachnotalea</taxon>
    </lineage>
</organism>
<dbReference type="Gene3D" id="1.10.10.60">
    <property type="entry name" value="Homeodomain-like"/>
    <property type="match status" value="2"/>
</dbReference>
<dbReference type="CDD" id="cd17536">
    <property type="entry name" value="REC_YesN-like"/>
    <property type="match status" value="1"/>
</dbReference>
<dbReference type="PROSITE" id="PS50110">
    <property type="entry name" value="RESPONSE_REGULATORY"/>
    <property type="match status" value="1"/>
</dbReference>
<dbReference type="Pfam" id="PF00072">
    <property type="entry name" value="Response_reg"/>
    <property type="match status" value="1"/>
</dbReference>
<protein>
    <recommendedName>
        <fullName evidence="1">Stage 0 sporulation protein A homolog</fullName>
    </recommendedName>
</protein>
<comment type="caution">
    <text evidence="9">The sequence shown here is derived from an EMBL/GenBank/DDBJ whole genome shotgun (WGS) entry which is preliminary data.</text>
</comment>
<evidence type="ECO:0000259" key="8">
    <source>
        <dbReference type="PROSITE" id="PS50110"/>
    </source>
</evidence>
<dbReference type="SMART" id="SM00448">
    <property type="entry name" value="REC"/>
    <property type="match status" value="1"/>
</dbReference>
<keyword evidence="3" id="KW-0238">DNA-binding</keyword>
<feature type="modified residue" description="4-aspartylphosphate" evidence="6">
    <location>
        <position position="55"/>
    </location>
</feature>
<comment type="function">
    <text evidence="5">May play the central regulatory role in sporulation. It may be an element of the effector pathway responsible for the activation of sporulation genes in response to nutritional stress. Spo0A may act in concert with spo0H (a sigma factor) to control the expression of some genes that are critical to the sporulation process.</text>
</comment>
<sequence length="514" mass="59462">MIRLIIVEDEKLIRNGIEKHVPWNKLGVNLVLSAENAEEAFQMCKELKPDIIISDIMMPGINGIQLCHTFRKTMPESQIIFISGYSDKAYLKAAIELKAVSYVEKPISMSELQEAIKKAVESVQRSRRQSTNLLHTLLGVQDAETDSIVEAIKLSDKGKVIEQDSTFRILVLHTKNKTYNATEFNSRCQEYISDILLKAGIHYITDFAKKDLFVLLLSGPDQMIGKDSAIMSVCWSALSNMRKEDEEWFWGIGKEVQSLEKVSDSYQSALECIQLLSFKGWNNYAFYNEPYSYYQENLPLAHQNEFHKALLDKDIKRSTSILESIFQMLIDGNVVLNFNVRNIYNTLDRIILQSGRERNLIGFQKQRRIKQENEKFLDGVETIEEMHSYVKNHMKQILKENECEQKNNFAVKHVIDYILENYADKEINIQILASVVYLTPTYLSNLFKKKTGVTIGQYITEIRLKKAEELLNNPRLKLYQIADMVGYEDANYFAKLFKKKTGMMPSEYRENIIV</sequence>
<feature type="domain" description="HTH araC/xylS-type" evidence="7">
    <location>
        <begin position="412"/>
        <end position="511"/>
    </location>
</feature>
<dbReference type="SMART" id="SM00342">
    <property type="entry name" value="HTH_ARAC"/>
    <property type="match status" value="1"/>
</dbReference>
<name>A0A318EUE1_9FIRM</name>
<dbReference type="SUPFAM" id="SSF52172">
    <property type="entry name" value="CheY-like"/>
    <property type="match status" value="1"/>
</dbReference>
<dbReference type="PANTHER" id="PTHR43280:SF28">
    <property type="entry name" value="HTH-TYPE TRANSCRIPTIONAL ACTIVATOR RHAS"/>
    <property type="match status" value="1"/>
</dbReference>
<dbReference type="PROSITE" id="PS01124">
    <property type="entry name" value="HTH_ARAC_FAMILY_2"/>
    <property type="match status" value="1"/>
</dbReference>
<dbReference type="GO" id="GO:0003700">
    <property type="term" value="F:DNA-binding transcription factor activity"/>
    <property type="evidence" value="ECO:0007669"/>
    <property type="project" value="InterPro"/>
</dbReference>
<dbReference type="InterPro" id="IPR001789">
    <property type="entry name" value="Sig_transdc_resp-reg_receiver"/>
</dbReference>
<evidence type="ECO:0000256" key="3">
    <source>
        <dbReference type="ARBA" id="ARBA00023125"/>
    </source>
</evidence>
<keyword evidence="6" id="KW-0597">Phosphoprotein</keyword>
<keyword evidence="2" id="KW-0805">Transcription regulation</keyword>
<dbReference type="RefSeq" id="WP_110290467.1">
    <property type="nucleotide sequence ID" value="NZ_QICS01000002.1"/>
</dbReference>